<evidence type="ECO:0000313" key="2">
    <source>
        <dbReference type="EMBL" id="CAG8606714.1"/>
    </source>
</evidence>
<organism evidence="2 3">
    <name type="scientific">Funneliformis caledonium</name>
    <dbReference type="NCBI Taxonomy" id="1117310"/>
    <lineage>
        <taxon>Eukaryota</taxon>
        <taxon>Fungi</taxon>
        <taxon>Fungi incertae sedis</taxon>
        <taxon>Mucoromycota</taxon>
        <taxon>Glomeromycotina</taxon>
        <taxon>Glomeromycetes</taxon>
        <taxon>Glomerales</taxon>
        <taxon>Glomeraceae</taxon>
        <taxon>Funneliformis</taxon>
    </lineage>
</organism>
<evidence type="ECO:0000256" key="1">
    <source>
        <dbReference type="SAM" id="MobiDB-lite"/>
    </source>
</evidence>
<evidence type="ECO:0000313" key="3">
    <source>
        <dbReference type="Proteomes" id="UP000789570"/>
    </source>
</evidence>
<dbReference type="EMBL" id="CAJVPQ010002729">
    <property type="protein sequence ID" value="CAG8606714.1"/>
    <property type="molecule type" value="Genomic_DNA"/>
</dbReference>
<reference evidence="2" key="1">
    <citation type="submission" date="2021-06" db="EMBL/GenBank/DDBJ databases">
        <authorList>
            <person name="Kallberg Y."/>
            <person name="Tangrot J."/>
            <person name="Rosling A."/>
        </authorList>
    </citation>
    <scope>NUCLEOTIDE SEQUENCE</scope>
    <source>
        <strain evidence="2">UK204</strain>
    </source>
</reference>
<name>A0A9N9CLZ7_9GLOM</name>
<feature type="non-terminal residue" evidence="2">
    <location>
        <position position="1"/>
    </location>
</feature>
<feature type="compositionally biased region" description="Low complexity" evidence="1">
    <location>
        <begin position="18"/>
        <end position="31"/>
    </location>
</feature>
<sequence length="50" mass="5947">NLGRDVIYDNEISDSDIDNSNNENSNSEVSELDNNYYQENEEQHIIHNWF</sequence>
<dbReference type="Proteomes" id="UP000789570">
    <property type="component" value="Unassembled WGS sequence"/>
</dbReference>
<proteinExistence type="predicted"/>
<gene>
    <name evidence="2" type="ORF">FCALED_LOCUS8861</name>
</gene>
<dbReference type="AlphaFoldDB" id="A0A9N9CLZ7"/>
<comment type="caution">
    <text evidence="2">The sequence shown here is derived from an EMBL/GenBank/DDBJ whole genome shotgun (WGS) entry which is preliminary data.</text>
</comment>
<keyword evidence="3" id="KW-1185">Reference proteome</keyword>
<protein>
    <submittedName>
        <fullName evidence="2">45_t:CDS:1</fullName>
    </submittedName>
</protein>
<feature type="region of interest" description="Disordered" evidence="1">
    <location>
        <begin position="1"/>
        <end position="31"/>
    </location>
</feature>
<accession>A0A9N9CLZ7</accession>